<feature type="domain" description="DM10" evidence="11">
    <location>
        <begin position="442"/>
        <end position="545"/>
    </location>
</feature>
<evidence type="ECO:0000259" key="11">
    <source>
        <dbReference type="PROSITE" id="PS51336"/>
    </source>
</evidence>
<evidence type="ECO:0000256" key="6">
    <source>
        <dbReference type="ARBA" id="ARBA00023212"/>
    </source>
</evidence>
<dbReference type="Gene3D" id="2.30.29.170">
    <property type="match status" value="3"/>
</dbReference>
<evidence type="ECO:0000313" key="12">
    <source>
        <dbReference type="EMBL" id="CCC90598.1"/>
    </source>
</evidence>
<keyword evidence="3" id="KW-0677">Repeat</keyword>
<comment type="subcellular location">
    <subcellularLocation>
        <location evidence="1">Cytoplasm</location>
        <location evidence="1">Cytoskeleton</location>
        <location evidence="1">Flagellum axoneme</location>
    </subcellularLocation>
</comment>
<evidence type="ECO:0000256" key="3">
    <source>
        <dbReference type="ARBA" id="ARBA00022737"/>
    </source>
</evidence>
<proteinExistence type="predicted"/>
<dbReference type="VEuPathDB" id="TriTrypDB:TcIL3000_5_3220"/>
<feature type="domain" description="EF-hand" evidence="10">
    <location>
        <begin position="567"/>
        <end position="602"/>
    </location>
</feature>
<keyword evidence="2" id="KW-0963">Cytoplasm</keyword>
<keyword evidence="6" id="KW-0206">Cytoskeleton</keyword>
<dbReference type="GO" id="GO:0005509">
    <property type="term" value="F:calcium ion binding"/>
    <property type="evidence" value="ECO:0007669"/>
    <property type="project" value="InterPro"/>
</dbReference>
<evidence type="ECO:0000256" key="5">
    <source>
        <dbReference type="ARBA" id="ARBA00023069"/>
    </source>
</evidence>
<dbReference type="PANTHER" id="PTHR12086">
    <property type="entry name" value="EF-HAND DOMAIN C-TERMINAL CONTAINING PROTEIN"/>
    <property type="match status" value="1"/>
</dbReference>
<dbReference type="SUPFAM" id="SSF47473">
    <property type="entry name" value="EF-hand"/>
    <property type="match status" value="1"/>
</dbReference>
<dbReference type="AlphaFoldDB" id="G0ULT6"/>
<dbReference type="InterPro" id="IPR002048">
    <property type="entry name" value="EF_hand_dom"/>
</dbReference>
<accession>G0ULT6</accession>
<sequence length="780" mass="89236">MDSMNTSSYDHEVPIKYIRTVDPKLLPPRVGHNWLDPAFRKKQDKPQQLEAEFRGKRAPLLRGVYDRTPPEGLGLTARQLIQALSERRNGSAPDGRPVFTTLSDKVLRFYAFFSEKTPEGCCEEYWHRCVEINFYPEDDTILIQEPCIPNSGLRGGVFLKRQKVRADPRQREQFPNDEFLTINHFNVGCCVRINCHDFFLYDCDAFTRDFLTEMGVEVGEPTGYPETSFMSQWKKQQERMQSANFGIASHECCRDDALRAARFVLDSGKVLRFYGVLDERGKAEGGMVRRLELVYYVEDGSIALLERSTTNESVPSLFLSRCWLPKAGTIEKTLEFTFAHRMNGMREPFLGPQGRYSAQDLGIGVTINVLGRNVFLYDCDDFTRSYYMETFGMSLPEAVDCLSEYGLPPKQCDVMFRSNATPASATAAPGQTVLQKQAEVNKKETLRYLLRLTSPCTSAERMRRFTLTYYTDTKESMIFESPIKNSGYTGGCFRGRSRLPNPSAGPDAFYTYEDFIVGSVIVVNAHKFEIMSMDEHTANFLACKGEAPLNEEQLQLLVDAFRLFLRTRFHSYRDAFLGFDRDKDSVISVTEFVDHVVSLQIAIRRMDAEALFNSIVQCPETGYLTLQTFVDWMNQEEAHNNGVAETETKECININERALLRKALRQLCARLEARCLNSLQMFRLASTMPRAYTGRRADCYSLSNPQRDAYVTPVQLRRCIEEVLGGNPSPQELDSLLGFFFPLLPANEYRCERDVTLDHALDLKEFQKKYHDMCTLDQLP</sequence>
<organism evidence="12">
    <name type="scientific">Trypanosoma congolense (strain IL3000)</name>
    <dbReference type="NCBI Taxonomy" id="1068625"/>
    <lineage>
        <taxon>Eukaryota</taxon>
        <taxon>Discoba</taxon>
        <taxon>Euglenozoa</taxon>
        <taxon>Kinetoplastea</taxon>
        <taxon>Metakinetoplastina</taxon>
        <taxon>Trypanosomatida</taxon>
        <taxon>Trypanosomatidae</taxon>
        <taxon>Trypanosoma</taxon>
        <taxon>Nannomonas</taxon>
    </lineage>
</organism>
<evidence type="ECO:0000256" key="1">
    <source>
        <dbReference type="ARBA" id="ARBA00004611"/>
    </source>
</evidence>
<protein>
    <recommendedName>
        <fullName evidence="9">EF-hand domain-containing family member C2</fullName>
    </recommendedName>
</protein>
<gene>
    <name evidence="12" type="ORF">TCIL3000_5_3220</name>
</gene>
<evidence type="ECO:0000256" key="2">
    <source>
        <dbReference type="ARBA" id="ARBA00022490"/>
    </source>
</evidence>
<dbReference type="FunFam" id="2.30.29.170:FF:000004">
    <property type="entry name" value="EF-hand domain containing 2"/>
    <property type="match status" value="1"/>
</dbReference>
<evidence type="ECO:0000256" key="8">
    <source>
        <dbReference type="ARBA" id="ARBA00035003"/>
    </source>
</evidence>
<dbReference type="InterPro" id="IPR006602">
    <property type="entry name" value="DM10_dom"/>
</dbReference>
<dbReference type="Gene3D" id="1.10.238.10">
    <property type="entry name" value="EF-hand"/>
    <property type="match status" value="1"/>
</dbReference>
<keyword evidence="5" id="KW-0969">Cilium</keyword>
<name>G0ULT6_TRYCI</name>
<evidence type="ECO:0000256" key="9">
    <source>
        <dbReference type="ARBA" id="ARBA00039880"/>
    </source>
</evidence>
<comment type="function">
    <text evidence="8">Microtubule inner protein (MIP) part of the dynein-decorated doublet microtubules (DMTs) in cilia axoneme, which is required for motile cilia beating.</text>
</comment>
<keyword evidence="7" id="KW-0966">Cell projection</keyword>
<keyword evidence="4" id="KW-0282">Flagellum</keyword>
<dbReference type="InterPro" id="IPR011992">
    <property type="entry name" value="EF-hand-dom_pair"/>
</dbReference>
<dbReference type="PROSITE" id="PS50222">
    <property type="entry name" value="EF_HAND_2"/>
    <property type="match status" value="1"/>
</dbReference>
<feature type="domain" description="DM10" evidence="11">
    <location>
        <begin position="103"/>
        <end position="215"/>
    </location>
</feature>
<dbReference type="EMBL" id="HE575318">
    <property type="protein sequence ID" value="CCC90598.1"/>
    <property type="molecule type" value="Genomic_DNA"/>
</dbReference>
<feature type="domain" description="DM10" evidence="11">
    <location>
        <begin position="267"/>
        <end position="391"/>
    </location>
</feature>
<dbReference type="PROSITE" id="PS51336">
    <property type="entry name" value="DM10"/>
    <property type="match status" value="3"/>
</dbReference>
<dbReference type="Pfam" id="PF06565">
    <property type="entry name" value="DM10_dom"/>
    <property type="match status" value="3"/>
</dbReference>
<evidence type="ECO:0000259" key="10">
    <source>
        <dbReference type="PROSITE" id="PS50222"/>
    </source>
</evidence>
<evidence type="ECO:0000256" key="4">
    <source>
        <dbReference type="ARBA" id="ARBA00022846"/>
    </source>
</evidence>
<evidence type="ECO:0000256" key="7">
    <source>
        <dbReference type="ARBA" id="ARBA00023273"/>
    </source>
</evidence>
<dbReference type="InterPro" id="IPR040193">
    <property type="entry name" value="EFHC1/EFHC2/EFHB"/>
</dbReference>
<dbReference type="SMART" id="SM00676">
    <property type="entry name" value="DM10"/>
    <property type="match status" value="3"/>
</dbReference>
<reference evidence="12" key="1">
    <citation type="journal article" date="2012" name="Proc. Natl. Acad. Sci. U.S.A.">
        <title>Antigenic diversity is generated by distinct evolutionary mechanisms in African trypanosome species.</title>
        <authorList>
            <person name="Jackson A.P."/>
            <person name="Berry A."/>
            <person name="Aslett M."/>
            <person name="Allison H.C."/>
            <person name="Burton P."/>
            <person name="Vavrova-Anderson J."/>
            <person name="Brown R."/>
            <person name="Browne H."/>
            <person name="Corton N."/>
            <person name="Hauser H."/>
            <person name="Gamble J."/>
            <person name="Gilderthorp R."/>
            <person name="Marcello L."/>
            <person name="McQuillan J."/>
            <person name="Otto T.D."/>
            <person name="Quail M.A."/>
            <person name="Sanders M.J."/>
            <person name="van Tonder A."/>
            <person name="Ginger M.L."/>
            <person name="Field M.C."/>
            <person name="Barry J.D."/>
            <person name="Hertz-Fowler C."/>
            <person name="Berriman M."/>
        </authorList>
    </citation>
    <scope>NUCLEOTIDE SEQUENCE</scope>
    <source>
        <strain evidence="12">IL3000</strain>
    </source>
</reference>
<dbReference type="PANTHER" id="PTHR12086:SF11">
    <property type="entry name" value="EF-HAND DOMAIN-CONTAINING FAMILY MEMBER C2"/>
    <property type="match status" value="1"/>
</dbReference>